<evidence type="ECO:0000313" key="3">
    <source>
        <dbReference type="Proteomes" id="UP000077339"/>
    </source>
</evidence>
<feature type="domain" description="Methyltransferase type 11" evidence="1">
    <location>
        <begin position="45"/>
        <end position="146"/>
    </location>
</feature>
<proteinExistence type="predicted"/>
<reference evidence="2 3" key="1">
    <citation type="submission" date="2014-02" db="EMBL/GenBank/DDBJ databases">
        <title>Kosmotoga genome sequencing.</title>
        <authorList>
            <person name="Pollo S.M."/>
            <person name="Charchuk R."/>
            <person name="Nesbo C.L."/>
        </authorList>
    </citation>
    <scope>NUCLEOTIDE SEQUENCE [LARGE SCALE GENOMIC DNA]</scope>
    <source>
        <strain evidence="2 3">S304</strain>
    </source>
</reference>
<dbReference type="InterPro" id="IPR029063">
    <property type="entry name" value="SAM-dependent_MTases_sf"/>
</dbReference>
<dbReference type="Gene3D" id="3.40.50.150">
    <property type="entry name" value="Vaccinia Virus protein VP39"/>
    <property type="match status" value="1"/>
</dbReference>
<dbReference type="InterPro" id="IPR013216">
    <property type="entry name" value="Methyltransf_11"/>
</dbReference>
<name>A0A176K1I8_9BACT</name>
<keyword evidence="2" id="KW-0808">Transferase</keyword>
<organism evidence="2 3">
    <name type="scientific">Kosmotoga arenicorallina S304</name>
    <dbReference type="NCBI Taxonomy" id="1453497"/>
    <lineage>
        <taxon>Bacteria</taxon>
        <taxon>Thermotogati</taxon>
        <taxon>Thermotogota</taxon>
        <taxon>Thermotogae</taxon>
        <taxon>Kosmotogales</taxon>
        <taxon>Kosmotogaceae</taxon>
        <taxon>Kosmotoga</taxon>
    </lineage>
</organism>
<evidence type="ECO:0000259" key="1">
    <source>
        <dbReference type="Pfam" id="PF08241"/>
    </source>
</evidence>
<dbReference type="PATRIC" id="fig|1453497.3.peg.1685"/>
<dbReference type="RefSeq" id="WP_068346763.1">
    <property type="nucleotide sequence ID" value="NZ_JFHK01000005.1"/>
</dbReference>
<dbReference type="Pfam" id="PF08241">
    <property type="entry name" value="Methyltransf_11"/>
    <property type="match status" value="1"/>
</dbReference>
<dbReference type="CDD" id="cd02440">
    <property type="entry name" value="AdoMet_MTases"/>
    <property type="match status" value="1"/>
</dbReference>
<evidence type="ECO:0000313" key="2">
    <source>
        <dbReference type="EMBL" id="OAA31007.1"/>
    </source>
</evidence>
<dbReference type="GO" id="GO:0008757">
    <property type="term" value="F:S-adenosylmethionine-dependent methyltransferase activity"/>
    <property type="evidence" value="ECO:0007669"/>
    <property type="project" value="InterPro"/>
</dbReference>
<dbReference type="PANTHER" id="PTHR42912">
    <property type="entry name" value="METHYLTRANSFERASE"/>
    <property type="match status" value="1"/>
</dbReference>
<comment type="caution">
    <text evidence="2">The sequence shown here is derived from an EMBL/GenBank/DDBJ whole genome shotgun (WGS) entry which is preliminary data.</text>
</comment>
<accession>A0A176K1I8</accession>
<dbReference type="GO" id="GO:0032259">
    <property type="term" value="P:methylation"/>
    <property type="evidence" value="ECO:0007669"/>
    <property type="project" value="UniProtKB-KW"/>
</dbReference>
<dbReference type="STRING" id="1453497.AT15_08505"/>
<dbReference type="EMBL" id="JFHK01000005">
    <property type="protein sequence ID" value="OAA31007.1"/>
    <property type="molecule type" value="Genomic_DNA"/>
</dbReference>
<keyword evidence="3" id="KW-1185">Reference proteome</keyword>
<dbReference type="InterPro" id="IPR050508">
    <property type="entry name" value="Methyltransf_Superfamily"/>
</dbReference>
<dbReference type="SUPFAM" id="SSF53335">
    <property type="entry name" value="S-adenosyl-L-methionine-dependent methyltransferases"/>
    <property type="match status" value="1"/>
</dbReference>
<dbReference type="Proteomes" id="UP000077339">
    <property type="component" value="Unassembled WGS sequence"/>
</dbReference>
<gene>
    <name evidence="2" type="ORF">AT15_08505</name>
</gene>
<dbReference type="OrthoDB" id="43862at2"/>
<dbReference type="AlphaFoldDB" id="A0A176K1I8"/>
<keyword evidence="2" id="KW-0489">Methyltransferase</keyword>
<protein>
    <submittedName>
        <fullName evidence="2">Methylase</fullName>
    </submittedName>
</protein>
<sequence length="241" mass="27917">MPNLYFYPGAQNPELYELQNSMIDPDQKVERLIREYTSLEGKVLVDIGAGSGFHAHRFANSCKEVYAVEPLPGMLKQLYERQCKDFKSNLSVVKGFAEDIPLKDNIADIAFARLAYFFGPSMKYTESCEEGIKEVKRILKSGGLFFNVQNNYSEGMFAEFLRISYGRSLDNIQKDVEDFFEQQGFEHKIVKTIWRGKSREEIKRALLLEFPYEAIDSIMRSFEGTEFSYCFSVFVLKKEEQ</sequence>